<accession>A0AAU9K4L5</accession>
<protein>
    <submittedName>
        <fullName evidence="2">Uncharacterized protein</fullName>
    </submittedName>
</protein>
<feature type="region of interest" description="Disordered" evidence="1">
    <location>
        <begin position="18"/>
        <end position="54"/>
    </location>
</feature>
<dbReference type="EMBL" id="CAJZBQ010000051">
    <property type="protein sequence ID" value="CAG9330583.1"/>
    <property type="molecule type" value="Genomic_DNA"/>
</dbReference>
<proteinExistence type="predicted"/>
<dbReference type="AlphaFoldDB" id="A0AAU9K4L5"/>
<feature type="region of interest" description="Disordered" evidence="1">
    <location>
        <begin position="110"/>
        <end position="147"/>
    </location>
</feature>
<dbReference type="Proteomes" id="UP001162131">
    <property type="component" value="Unassembled WGS sequence"/>
</dbReference>
<gene>
    <name evidence="2" type="ORF">BSTOLATCC_MIC51165</name>
</gene>
<sequence length="184" mass="20900">MKRKESLQILKPVLQRSPEKGSYSIGVHDSTATTHSSSTYRSQTKNSSLRKNKSRSIIDCESITTFNHSQLEVSEFKYDPEIAPIKEKNQEISKDEDSILLELADFLGTNPKKSEVPNEPAKILNNKKPRKSQSQHTSIGKQEKLNEIKPVQRSKISSVNRVIIKTKIEGNAILKRKFLNNINK</sequence>
<comment type="caution">
    <text evidence="2">The sequence shown here is derived from an EMBL/GenBank/DDBJ whole genome shotgun (WGS) entry which is preliminary data.</text>
</comment>
<feature type="compositionally biased region" description="Low complexity" evidence="1">
    <location>
        <begin position="30"/>
        <end position="47"/>
    </location>
</feature>
<evidence type="ECO:0000313" key="2">
    <source>
        <dbReference type="EMBL" id="CAG9330583.1"/>
    </source>
</evidence>
<reference evidence="2" key="1">
    <citation type="submission" date="2021-09" db="EMBL/GenBank/DDBJ databases">
        <authorList>
            <consortium name="AG Swart"/>
            <person name="Singh M."/>
            <person name="Singh A."/>
            <person name="Seah K."/>
            <person name="Emmerich C."/>
        </authorList>
    </citation>
    <scope>NUCLEOTIDE SEQUENCE</scope>
    <source>
        <strain evidence="2">ATCC30299</strain>
    </source>
</reference>
<evidence type="ECO:0000256" key="1">
    <source>
        <dbReference type="SAM" id="MobiDB-lite"/>
    </source>
</evidence>
<name>A0AAU9K4L5_9CILI</name>
<organism evidence="2 3">
    <name type="scientific">Blepharisma stoltei</name>
    <dbReference type="NCBI Taxonomy" id="1481888"/>
    <lineage>
        <taxon>Eukaryota</taxon>
        <taxon>Sar</taxon>
        <taxon>Alveolata</taxon>
        <taxon>Ciliophora</taxon>
        <taxon>Postciliodesmatophora</taxon>
        <taxon>Heterotrichea</taxon>
        <taxon>Heterotrichida</taxon>
        <taxon>Blepharismidae</taxon>
        <taxon>Blepharisma</taxon>
    </lineage>
</organism>
<keyword evidence="3" id="KW-1185">Reference proteome</keyword>
<evidence type="ECO:0000313" key="3">
    <source>
        <dbReference type="Proteomes" id="UP001162131"/>
    </source>
</evidence>